<proteinExistence type="predicted"/>
<dbReference type="RefSeq" id="WP_253888337.1">
    <property type="nucleotide sequence ID" value="NZ_BAAAVB010000005.1"/>
</dbReference>
<keyword evidence="3" id="KW-0028">Amino-acid biosynthesis</keyword>
<evidence type="ECO:0000313" key="6">
    <source>
        <dbReference type="EMBL" id="MCP2271390.1"/>
    </source>
</evidence>
<comment type="caution">
    <text evidence="6">The sequence shown here is derived from an EMBL/GenBank/DDBJ whole genome shotgun (WGS) entry which is preliminary data.</text>
</comment>
<evidence type="ECO:0000259" key="5">
    <source>
        <dbReference type="Pfam" id="PF00591"/>
    </source>
</evidence>
<protein>
    <submittedName>
        <fullName evidence="6">Anthranilate phosphoribosyltransferase</fullName>
    </submittedName>
</protein>
<sequence length="329" mass="33586">MSGLLAGLTRRVDPVGVAEWGCFLDRLTRGRLARGEAAAVLASLSTAMPDPGSLTALFDAAQERGGGETVAYPGAVNIVGTGGGPLTVNISTAAAVVAATMGVRVVKTGSRGYSSRAGSLDVLGAAGIPVAGSHTELMDMVDRFGVGFAGVFVYPVEISLLAAEIVPLDLRTVGRFVNTVGPFLAQVSVAAQLTGVSRPEDLPALRVLAARRSDQRTWLCHNDAGVDELVSFAANWVHEGATGRGWWLEPSGPGTVLDLAPGVDAVADLRALLSGTAPATAVRTVCLNAAALAVLSGARSDWTRAEADAVEAVRGGAAVALLTRMGRHG</sequence>
<feature type="domain" description="Glycosyl transferase family 3" evidence="5">
    <location>
        <begin position="75"/>
        <end position="318"/>
    </location>
</feature>
<dbReference type="SUPFAM" id="SSF52418">
    <property type="entry name" value="Nucleoside phosphorylase/phosphoribosyltransferase catalytic domain"/>
    <property type="match status" value="1"/>
</dbReference>
<dbReference type="Gene3D" id="3.40.1030.10">
    <property type="entry name" value="Nucleoside phosphorylase/phosphoribosyltransferase catalytic domain"/>
    <property type="match status" value="1"/>
</dbReference>
<dbReference type="InterPro" id="IPR000312">
    <property type="entry name" value="Glycosyl_Trfase_fam3"/>
</dbReference>
<keyword evidence="2" id="KW-0808">Transferase</keyword>
<keyword evidence="4" id="KW-0057">Aromatic amino acid biosynthesis</keyword>
<evidence type="ECO:0000256" key="2">
    <source>
        <dbReference type="ARBA" id="ARBA00022679"/>
    </source>
</evidence>
<evidence type="ECO:0000256" key="4">
    <source>
        <dbReference type="ARBA" id="ARBA00023141"/>
    </source>
</evidence>
<dbReference type="Proteomes" id="UP001205185">
    <property type="component" value="Unassembled WGS sequence"/>
</dbReference>
<dbReference type="Pfam" id="PF00591">
    <property type="entry name" value="Glycos_transf_3"/>
    <property type="match status" value="1"/>
</dbReference>
<keyword evidence="7" id="KW-1185">Reference proteome</keyword>
<evidence type="ECO:0000256" key="3">
    <source>
        <dbReference type="ARBA" id="ARBA00022822"/>
    </source>
</evidence>
<keyword evidence="3" id="KW-0822">Tryptophan biosynthesis</keyword>
<accession>A0ABT1IFG2</accession>
<gene>
    <name evidence="6" type="ORF">LV75_003904</name>
</gene>
<dbReference type="InterPro" id="IPR035902">
    <property type="entry name" value="Nuc_phospho_transferase"/>
</dbReference>
<organism evidence="6 7">
    <name type="scientific">Actinokineospora diospyrosa</name>
    <dbReference type="NCBI Taxonomy" id="103728"/>
    <lineage>
        <taxon>Bacteria</taxon>
        <taxon>Bacillati</taxon>
        <taxon>Actinomycetota</taxon>
        <taxon>Actinomycetes</taxon>
        <taxon>Pseudonocardiales</taxon>
        <taxon>Pseudonocardiaceae</taxon>
        <taxon>Actinokineospora</taxon>
    </lineage>
</organism>
<name>A0ABT1IFG2_9PSEU</name>
<evidence type="ECO:0000313" key="7">
    <source>
        <dbReference type="Proteomes" id="UP001205185"/>
    </source>
</evidence>
<dbReference type="EMBL" id="JAMTCO010000009">
    <property type="protein sequence ID" value="MCP2271390.1"/>
    <property type="molecule type" value="Genomic_DNA"/>
</dbReference>
<dbReference type="GO" id="GO:0016757">
    <property type="term" value="F:glycosyltransferase activity"/>
    <property type="evidence" value="ECO:0007669"/>
    <property type="project" value="UniProtKB-KW"/>
</dbReference>
<dbReference type="PANTHER" id="PTHR43285">
    <property type="entry name" value="ANTHRANILATE PHOSPHORIBOSYLTRANSFERASE"/>
    <property type="match status" value="1"/>
</dbReference>
<dbReference type="InterPro" id="IPR005940">
    <property type="entry name" value="Anthranilate_Pribosyl_Tfrase"/>
</dbReference>
<dbReference type="PANTHER" id="PTHR43285:SF2">
    <property type="entry name" value="ANTHRANILATE PHOSPHORIBOSYLTRANSFERASE"/>
    <property type="match status" value="1"/>
</dbReference>
<evidence type="ECO:0000256" key="1">
    <source>
        <dbReference type="ARBA" id="ARBA00022676"/>
    </source>
</evidence>
<reference evidence="6 7" key="1">
    <citation type="submission" date="2022-06" db="EMBL/GenBank/DDBJ databases">
        <title>Genomic Encyclopedia of Archaeal and Bacterial Type Strains, Phase II (KMG-II): from individual species to whole genera.</title>
        <authorList>
            <person name="Goeker M."/>
        </authorList>
    </citation>
    <scope>NUCLEOTIDE SEQUENCE [LARGE SCALE GENOMIC DNA]</scope>
    <source>
        <strain evidence="6 7">DSM 44255</strain>
    </source>
</reference>
<keyword evidence="1 6" id="KW-0328">Glycosyltransferase</keyword>